<dbReference type="RefSeq" id="WP_011879536.1">
    <property type="nucleotide sequence ID" value="NC_009253.1"/>
</dbReference>
<dbReference type="SUPFAM" id="SSF51735">
    <property type="entry name" value="NAD(P)-binding Rossmann-fold domains"/>
    <property type="match status" value="1"/>
</dbReference>
<evidence type="ECO:0000313" key="3">
    <source>
        <dbReference type="Proteomes" id="UP000001556"/>
    </source>
</evidence>
<dbReference type="KEGG" id="drm:Dred_3251"/>
<keyword evidence="3" id="KW-1185">Reference proteome</keyword>
<dbReference type="GO" id="GO:0016740">
    <property type="term" value="F:transferase activity"/>
    <property type="evidence" value="ECO:0007669"/>
    <property type="project" value="UniProtKB-KW"/>
</dbReference>
<dbReference type="InterPro" id="IPR036291">
    <property type="entry name" value="NAD(P)-bd_dom_sf"/>
</dbReference>
<dbReference type="HOGENOM" id="CLU_2600381_0_0_9"/>
<dbReference type="Gene3D" id="3.40.50.720">
    <property type="entry name" value="NAD(P)-binding Rossmann-like Domain"/>
    <property type="match status" value="1"/>
</dbReference>
<reference evidence="2 3" key="1">
    <citation type="submission" date="2007-03" db="EMBL/GenBank/DDBJ databases">
        <title>Complete sequence of Desulfotomaculum reducens MI-1.</title>
        <authorList>
            <consortium name="US DOE Joint Genome Institute"/>
            <person name="Copeland A."/>
            <person name="Lucas S."/>
            <person name="Lapidus A."/>
            <person name="Barry K."/>
            <person name="Detter J.C."/>
            <person name="Glavina del Rio T."/>
            <person name="Hammon N."/>
            <person name="Israni S."/>
            <person name="Dalin E."/>
            <person name="Tice H."/>
            <person name="Pitluck S."/>
            <person name="Sims D."/>
            <person name="Brettin T."/>
            <person name="Bruce D."/>
            <person name="Han C."/>
            <person name="Tapia R."/>
            <person name="Schmutz J."/>
            <person name="Larimer F."/>
            <person name="Land M."/>
            <person name="Hauser L."/>
            <person name="Kyrpides N."/>
            <person name="Kim E."/>
            <person name="Tebo B.M."/>
            <person name="Richardson P."/>
        </authorList>
    </citation>
    <scope>NUCLEOTIDE SEQUENCE [LARGE SCALE GENOMIC DNA]</scope>
    <source>
        <strain evidence="2 3">MI-1</strain>
    </source>
</reference>
<sequence>MAADFLSQNKAVLLEKPFTFFYHDAEALIKLAENNHTLLMAGHLMEYHPVVLKLAALMGKGQMVPLRYMLLECTNLGKY</sequence>
<dbReference type="GO" id="GO:0000166">
    <property type="term" value="F:nucleotide binding"/>
    <property type="evidence" value="ECO:0007669"/>
    <property type="project" value="InterPro"/>
</dbReference>
<dbReference type="InterPro" id="IPR000683">
    <property type="entry name" value="Gfo/Idh/MocA-like_OxRdtase_N"/>
</dbReference>
<dbReference type="Pfam" id="PF01408">
    <property type="entry name" value="GFO_IDH_MocA"/>
    <property type="match status" value="1"/>
</dbReference>
<dbReference type="Proteomes" id="UP000001556">
    <property type="component" value="Chromosome"/>
</dbReference>
<gene>
    <name evidence="2" type="ordered locus">Dred_3251</name>
</gene>
<dbReference type="AlphaFoldDB" id="A4J9J8"/>
<dbReference type="STRING" id="349161.Dred_3251"/>
<keyword evidence="2" id="KW-0808">Transferase</keyword>
<dbReference type="eggNOG" id="COG0673">
    <property type="taxonomic scope" value="Bacteria"/>
</dbReference>
<dbReference type="EMBL" id="CP000612">
    <property type="protein sequence ID" value="ABO51751.1"/>
    <property type="molecule type" value="Genomic_DNA"/>
</dbReference>
<organism evidence="2 3">
    <name type="scientific">Desulforamulus reducens (strain ATCC BAA-1160 / DSM 100696 / MI-1)</name>
    <name type="common">Desulfotomaculum reducens</name>
    <dbReference type="NCBI Taxonomy" id="349161"/>
    <lineage>
        <taxon>Bacteria</taxon>
        <taxon>Bacillati</taxon>
        <taxon>Bacillota</taxon>
        <taxon>Clostridia</taxon>
        <taxon>Eubacteriales</taxon>
        <taxon>Peptococcaceae</taxon>
        <taxon>Desulforamulus</taxon>
    </lineage>
</organism>
<dbReference type="Gene3D" id="3.30.360.10">
    <property type="entry name" value="Dihydrodipicolinate Reductase, domain 2"/>
    <property type="match status" value="1"/>
</dbReference>
<feature type="domain" description="Gfo/Idh/MocA-like oxidoreductase N-terminal" evidence="1">
    <location>
        <begin position="1"/>
        <end position="43"/>
    </location>
</feature>
<accession>A4J9J8</accession>
<dbReference type="OrthoDB" id="9783105at2"/>
<proteinExistence type="predicted"/>
<protein>
    <submittedName>
        <fullName evidence="2">Oxidoreductase, Gfo/Idh/MocA family/transferase hexapeptide repeat protein</fullName>
    </submittedName>
</protein>
<name>A4J9J8_DESRM</name>
<evidence type="ECO:0000313" key="2">
    <source>
        <dbReference type="EMBL" id="ABO51751.1"/>
    </source>
</evidence>
<evidence type="ECO:0000259" key="1">
    <source>
        <dbReference type="Pfam" id="PF01408"/>
    </source>
</evidence>